<dbReference type="PANTHER" id="PTHR10972">
    <property type="entry name" value="OXYSTEROL-BINDING PROTEIN-RELATED"/>
    <property type="match status" value="1"/>
</dbReference>
<accession>A0A1Y2HXP8</accession>
<feature type="compositionally biased region" description="Low complexity" evidence="2">
    <location>
        <begin position="9"/>
        <end position="22"/>
    </location>
</feature>
<evidence type="ECO:0000313" key="4">
    <source>
        <dbReference type="Proteomes" id="UP000193411"/>
    </source>
</evidence>
<dbReference type="SUPFAM" id="SSF144000">
    <property type="entry name" value="Oxysterol-binding protein-like"/>
    <property type="match status" value="1"/>
</dbReference>
<dbReference type="AlphaFoldDB" id="A0A1Y2HXP8"/>
<evidence type="ECO:0000313" key="3">
    <source>
        <dbReference type="EMBL" id="ORZ39376.1"/>
    </source>
</evidence>
<comment type="similarity">
    <text evidence="1">Belongs to the OSBP family.</text>
</comment>
<evidence type="ECO:0000256" key="1">
    <source>
        <dbReference type="ARBA" id="ARBA00008842"/>
    </source>
</evidence>
<reference evidence="3 4" key="1">
    <citation type="submission" date="2016-07" db="EMBL/GenBank/DDBJ databases">
        <title>Pervasive Adenine N6-methylation of Active Genes in Fungi.</title>
        <authorList>
            <consortium name="DOE Joint Genome Institute"/>
            <person name="Mondo S.J."/>
            <person name="Dannebaum R.O."/>
            <person name="Kuo R.C."/>
            <person name="Labutti K."/>
            <person name="Haridas S."/>
            <person name="Kuo A."/>
            <person name="Salamov A."/>
            <person name="Ahrendt S.R."/>
            <person name="Lipzen A."/>
            <person name="Sullivan W."/>
            <person name="Andreopoulos W.B."/>
            <person name="Clum A."/>
            <person name="Lindquist E."/>
            <person name="Daum C."/>
            <person name="Ramamoorthy G.K."/>
            <person name="Gryganskyi A."/>
            <person name="Culley D."/>
            <person name="Magnuson J.K."/>
            <person name="James T.Y."/>
            <person name="O'Malley M.A."/>
            <person name="Stajich J.E."/>
            <person name="Spatafora J.W."/>
            <person name="Visel A."/>
            <person name="Grigoriev I.V."/>
        </authorList>
    </citation>
    <scope>NUCLEOTIDE SEQUENCE [LARGE SCALE GENOMIC DNA]</scope>
    <source>
        <strain evidence="3 4">PL171</strain>
    </source>
</reference>
<evidence type="ECO:0000256" key="2">
    <source>
        <dbReference type="SAM" id="MobiDB-lite"/>
    </source>
</evidence>
<dbReference type="OrthoDB" id="48057at2759"/>
<dbReference type="Gene3D" id="3.30.70.3490">
    <property type="match status" value="1"/>
</dbReference>
<dbReference type="InterPro" id="IPR000648">
    <property type="entry name" value="Oxysterol-bd"/>
</dbReference>
<keyword evidence="4" id="KW-1185">Reference proteome</keyword>
<gene>
    <name evidence="3" type="ORF">BCR44DRAFT_1246742</name>
</gene>
<sequence>MAKGTKLKPSAAAHVAASAPVSTGVSAASLKQPGNDETSNSSAPDLDRLKLGDNDTESNFEVEDDDGTTTPTKRGSSSSVAAAANAPPLVDDSHKDSFFSFLKSIIGKDVDQMRVAVPLWLLEPVSNLEYLASLEYLEHFVQAPAQPTPLGRMVNVTTMLLSSLKKATKKAKKPINPILSEVFFANFHSGQKPPAQANGTTSTVEQEDDEVHEDKDDPTLPPCCWLASRFRIIRQSLHSMRHVPQTVDIPAHNEHYNVTYPDANLTGVLTMNFRLMWTGTCTVECPQSGLKTTITFKEKRWFGKDTYELTGTIAHASSPKSPLATLSGNWNAAIHIDYADSTAGPQLLFDSSTTPPAYHMHIPPRAHAPENFSHNVWGDVMSAMVAGDAGKANRLKTEVENRQRAVAKERAEGKLEAYVPKLFRYDPKAKSQESRVEYIGGELPDRKTDLVEWFGRCGKPAS</sequence>
<dbReference type="Gene3D" id="2.40.160.120">
    <property type="match status" value="1"/>
</dbReference>
<evidence type="ECO:0008006" key="5">
    <source>
        <dbReference type="Google" id="ProtNLM"/>
    </source>
</evidence>
<dbReference type="GO" id="GO:0005829">
    <property type="term" value="C:cytosol"/>
    <property type="evidence" value="ECO:0007669"/>
    <property type="project" value="TreeGrafter"/>
</dbReference>
<organism evidence="3 4">
    <name type="scientific">Catenaria anguillulae PL171</name>
    <dbReference type="NCBI Taxonomy" id="765915"/>
    <lineage>
        <taxon>Eukaryota</taxon>
        <taxon>Fungi</taxon>
        <taxon>Fungi incertae sedis</taxon>
        <taxon>Blastocladiomycota</taxon>
        <taxon>Blastocladiomycetes</taxon>
        <taxon>Blastocladiales</taxon>
        <taxon>Catenariaceae</taxon>
        <taxon>Catenaria</taxon>
    </lineage>
</organism>
<dbReference type="GO" id="GO:0016020">
    <property type="term" value="C:membrane"/>
    <property type="evidence" value="ECO:0007669"/>
    <property type="project" value="TreeGrafter"/>
</dbReference>
<feature type="compositionally biased region" description="Acidic residues" evidence="2">
    <location>
        <begin position="54"/>
        <end position="67"/>
    </location>
</feature>
<comment type="caution">
    <text evidence="3">The sequence shown here is derived from an EMBL/GenBank/DDBJ whole genome shotgun (WGS) entry which is preliminary data.</text>
</comment>
<dbReference type="PANTHER" id="PTHR10972:SF102">
    <property type="entry name" value="OXYSTEROL-BINDING PROTEIN"/>
    <property type="match status" value="1"/>
</dbReference>
<feature type="compositionally biased region" description="Low complexity" evidence="2">
    <location>
        <begin position="76"/>
        <end position="86"/>
    </location>
</feature>
<dbReference type="GO" id="GO:0032934">
    <property type="term" value="F:sterol binding"/>
    <property type="evidence" value="ECO:0007669"/>
    <property type="project" value="TreeGrafter"/>
</dbReference>
<dbReference type="Proteomes" id="UP000193411">
    <property type="component" value="Unassembled WGS sequence"/>
</dbReference>
<dbReference type="EMBL" id="MCFL01000005">
    <property type="protein sequence ID" value="ORZ39376.1"/>
    <property type="molecule type" value="Genomic_DNA"/>
</dbReference>
<dbReference type="STRING" id="765915.A0A1Y2HXP8"/>
<feature type="region of interest" description="Disordered" evidence="2">
    <location>
        <begin position="1"/>
        <end position="88"/>
    </location>
</feature>
<name>A0A1Y2HXP8_9FUNG</name>
<protein>
    <recommendedName>
        <fullName evidence="5">Oxysterol-binding protein</fullName>
    </recommendedName>
</protein>
<dbReference type="Pfam" id="PF01237">
    <property type="entry name" value="Oxysterol_BP"/>
    <property type="match status" value="2"/>
</dbReference>
<dbReference type="InterPro" id="IPR037239">
    <property type="entry name" value="OSBP_sf"/>
</dbReference>
<feature type="region of interest" description="Disordered" evidence="2">
    <location>
        <begin position="190"/>
        <end position="217"/>
    </location>
</feature>
<proteinExistence type="inferred from homology"/>